<sequence>MSHIRTLSQSFTLSSLWYNIEVLNLLSDLTFHNDIPTYQVKLATIIHTINKSGKMKPVELDGRTGEGGGQVVRVAIAIAALTRQAVTITNVRGNREGGGLKSQHVTSIQFLAEATDADVEGLSVGSKTITFAPRRGPTELYQRNIKISAESSSASTLLILQAILPFLIYAGNDSEEPVELSIAGGSNVSFSLSFEYLDQVLLPTLEERFGIQVERALFQRGWSLGPQSRGIICLKFHPLKIGQTMRYKAPEQRRYPESFEVKSIDVSVVVPASTHERLQASLTRDSGDLFPGADVHFKYVEDTNLDSRWYILLVAHSVSGMRWGYDWLGSIPKKTKSRDVFADQVSRNLCRGLYKEVAVGGQVDVHLQDQLIIFQSLCHGYSSFPRGDDPDESKSATLIDAMGNLDIGTGRIRKEKTHEPFGHGSLHAQTARWVVSEMLPSVEFYNKGDLVKGVGISMK</sequence>
<dbReference type="OrthoDB" id="25029at2759"/>
<dbReference type="InterPro" id="IPR000228">
    <property type="entry name" value="RNA3'_term_phos_cyc"/>
</dbReference>
<dbReference type="InterPro" id="IPR036553">
    <property type="entry name" value="RPTC_insert"/>
</dbReference>
<keyword evidence="3" id="KW-1185">Reference proteome</keyword>
<dbReference type="GO" id="GO:0006396">
    <property type="term" value="P:RNA processing"/>
    <property type="evidence" value="ECO:0007669"/>
    <property type="project" value="InterPro"/>
</dbReference>
<dbReference type="PANTHER" id="PTHR11096">
    <property type="entry name" value="RNA 3' TERMINAL PHOSPHATE CYCLASE"/>
    <property type="match status" value="1"/>
</dbReference>
<dbReference type="EMBL" id="PVQB02000573">
    <property type="protein sequence ID" value="KAF4335313.1"/>
    <property type="molecule type" value="Genomic_DNA"/>
</dbReference>
<dbReference type="InterPro" id="IPR037136">
    <property type="entry name" value="RNA3'_phos_cyclase_dom_sf"/>
</dbReference>
<accession>A0A9P5AB05</accession>
<dbReference type="Proteomes" id="UP000730481">
    <property type="component" value="Unassembled WGS sequence"/>
</dbReference>
<dbReference type="GO" id="GO:0003963">
    <property type="term" value="F:RNA-3'-phosphate cyclase activity"/>
    <property type="evidence" value="ECO:0007669"/>
    <property type="project" value="TreeGrafter"/>
</dbReference>
<dbReference type="InterPro" id="IPR023797">
    <property type="entry name" value="RNA3'_phos_cyclase_dom"/>
</dbReference>
<dbReference type="Pfam" id="PF01137">
    <property type="entry name" value="RTC"/>
    <property type="match status" value="1"/>
</dbReference>
<feature type="domain" description="RNA 3'-terminal phosphate cyclase" evidence="1">
    <location>
        <begin position="65"/>
        <end position="384"/>
    </location>
</feature>
<reference evidence="2" key="1">
    <citation type="journal article" date="2017" name="Mycologia">
        <title>Fusarium algeriense, sp. nov., a novel toxigenic crown rot pathogen of durum wheat from Algeria is nested in the Fusarium burgessii species complex.</title>
        <authorList>
            <person name="Laraba I."/>
            <person name="Keddad A."/>
            <person name="Boureghda H."/>
            <person name="Abdallah N."/>
            <person name="Vaughan M.M."/>
            <person name="Proctor R.H."/>
            <person name="Busman M."/>
            <person name="O'Donnell K."/>
        </authorList>
    </citation>
    <scope>NUCLEOTIDE SEQUENCE</scope>
    <source>
        <strain evidence="2">NRRL 25174</strain>
    </source>
</reference>
<dbReference type="PANTHER" id="PTHR11096:SF0">
    <property type="entry name" value="RNA 3'-TERMINAL PHOSPHATE CYCLASE"/>
    <property type="match status" value="1"/>
</dbReference>
<reference evidence="2" key="2">
    <citation type="submission" date="2020-02" db="EMBL/GenBank/DDBJ databases">
        <title>Identification and distribution of gene clusters putatively required for synthesis of sphingolipid metabolism inhibitors in phylogenetically diverse species of the filamentous fungus Fusarium.</title>
        <authorList>
            <person name="Kim H.-S."/>
            <person name="Busman M."/>
            <person name="Brown D.W."/>
            <person name="Divon H."/>
            <person name="Uhlig S."/>
            <person name="Proctor R.H."/>
        </authorList>
    </citation>
    <scope>NUCLEOTIDE SEQUENCE</scope>
    <source>
        <strain evidence="2">NRRL 25174</strain>
    </source>
</reference>
<comment type="caution">
    <text evidence="2">The sequence shown here is derived from an EMBL/GenBank/DDBJ whole genome shotgun (WGS) entry which is preliminary data.</text>
</comment>
<dbReference type="AlphaFoldDB" id="A0A9P5AB05"/>
<name>A0A9P5AB05_9HYPO</name>
<dbReference type="GO" id="GO:0005634">
    <property type="term" value="C:nucleus"/>
    <property type="evidence" value="ECO:0007669"/>
    <property type="project" value="TreeGrafter"/>
</dbReference>
<gene>
    <name evidence="2" type="ORF">FBEOM_10809</name>
</gene>
<evidence type="ECO:0000259" key="1">
    <source>
        <dbReference type="Pfam" id="PF01137"/>
    </source>
</evidence>
<dbReference type="InterPro" id="IPR013792">
    <property type="entry name" value="RNA3'P_cycl/enolpyr_Trfase_a/b"/>
</dbReference>
<evidence type="ECO:0000313" key="3">
    <source>
        <dbReference type="Proteomes" id="UP000730481"/>
    </source>
</evidence>
<dbReference type="Gene3D" id="3.30.360.20">
    <property type="entry name" value="RNA 3'-terminal phosphate cyclase, insert domain"/>
    <property type="match status" value="1"/>
</dbReference>
<organism evidence="2 3">
    <name type="scientific">Fusarium beomiforme</name>
    <dbReference type="NCBI Taxonomy" id="44412"/>
    <lineage>
        <taxon>Eukaryota</taxon>
        <taxon>Fungi</taxon>
        <taxon>Dikarya</taxon>
        <taxon>Ascomycota</taxon>
        <taxon>Pezizomycotina</taxon>
        <taxon>Sordariomycetes</taxon>
        <taxon>Hypocreomycetidae</taxon>
        <taxon>Hypocreales</taxon>
        <taxon>Nectriaceae</taxon>
        <taxon>Fusarium</taxon>
        <taxon>Fusarium burgessii species complex</taxon>
    </lineage>
</organism>
<evidence type="ECO:0000313" key="2">
    <source>
        <dbReference type="EMBL" id="KAF4335313.1"/>
    </source>
</evidence>
<dbReference type="Gene3D" id="3.65.10.20">
    <property type="entry name" value="RNA 3'-terminal phosphate cyclase domain"/>
    <property type="match status" value="1"/>
</dbReference>
<protein>
    <submittedName>
        <fullName evidence="2">RNA 3 terminal phosphate cyclase</fullName>
    </submittedName>
</protein>
<dbReference type="SUPFAM" id="SSF55205">
    <property type="entry name" value="EPT/RTPC-like"/>
    <property type="match status" value="1"/>
</dbReference>
<proteinExistence type="predicted"/>